<dbReference type="EMBL" id="CP049916">
    <property type="protein sequence ID" value="QIO07787.1"/>
    <property type="molecule type" value="Genomic_DNA"/>
</dbReference>
<dbReference type="Gene3D" id="1.25.40.10">
    <property type="entry name" value="Tetratricopeptide repeat domain"/>
    <property type="match status" value="1"/>
</dbReference>
<dbReference type="SUPFAM" id="SSF81901">
    <property type="entry name" value="HCP-like"/>
    <property type="match status" value="1"/>
</dbReference>
<dbReference type="InterPro" id="IPR011990">
    <property type="entry name" value="TPR-like_helical_dom_sf"/>
</dbReference>
<proteinExistence type="predicted"/>
<dbReference type="SMART" id="SM00671">
    <property type="entry name" value="SEL1"/>
    <property type="match status" value="1"/>
</dbReference>
<dbReference type="RefSeq" id="WP_166321879.1">
    <property type="nucleotide sequence ID" value="NZ_CP049916.1"/>
</dbReference>
<evidence type="ECO:0000313" key="2">
    <source>
        <dbReference type="EMBL" id="QIO07787.1"/>
    </source>
</evidence>
<organism evidence="2 3">
    <name type="scientific">Acinetobacter lanii</name>
    <dbReference type="NCBI Taxonomy" id="2715163"/>
    <lineage>
        <taxon>Bacteria</taxon>
        <taxon>Pseudomonadati</taxon>
        <taxon>Pseudomonadota</taxon>
        <taxon>Gammaproteobacteria</taxon>
        <taxon>Moraxellales</taxon>
        <taxon>Moraxellaceae</taxon>
        <taxon>Acinetobacter</taxon>
    </lineage>
</organism>
<dbReference type="Proteomes" id="UP000501939">
    <property type="component" value="Chromosome"/>
</dbReference>
<gene>
    <name evidence="2" type="ORF">G8D99_01235</name>
</gene>
<dbReference type="InterPro" id="IPR006597">
    <property type="entry name" value="Sel1-like"/>
</dbReference>
<evidence type="ECO:0000256" key="1">
    <source>
        <dbReference type="SAM" id="MobiDB-lite"/>
    </source>
</evidence>
<protein>
    <submittedName>
        <fullName evidence="2">Sel1 repeat family protein</fullName>
    </submittedName>
</protein>
<feature type="compositionally biased region" description="Polar residues" evidence="1">
    <location>
        <begin position="28"/>
        <end position="43"/>
    </location>
</feature>
<keyword evidence="3" id="KW-1185">Reference proteome</keyword>
<dbReference type="KEGG" id="alj:G8D99_01235"/>
<feature type="region of interest" description="Disordered" evidence="1">
    <location>
        <begin position="14"/>
        <end position="43"/>
    </location>
</feature>
<dbReference type="AlphaFoldDB" id="A0A6G8S0W8"/>
<sequence length="117" mass="13290">MSLSLNNSNQRVVYAETQDELNPKTLAKSDSQQVYTTNSTPETASNEVRNAMWYYLRAALRGDKDAQYQMGMSYLKGELSLDRSYVLAERWLNQASYQGHEAAKIELEKALTEISIS</sequence>
<dbReference type="Pfam" id="PF08238">
    <property type="entry name" value="Sel1"/>
    <property type="match status" value="2"/>
</dbReference>
<evidence type="ECO:0000313" key="3">
    <source>
        <dbReference type="Proteomes" id="UP000501939"/>
    </source>
</evidence>
<accession>A0A6G8S0W8</accession>
<reference evidence="2 3" key="1">
    <citation type="submission" date="2020-03" db="EMBL/GenBank/DDBJ databases">
        <authorList>
            <person name="Zhu W."/>
        </authorList>
    </citation>
    <scope>NUCLEOTIDE SEQUENCE [LARGE SCALE GENOMIC DNA]</scope>
    <source>
        <strain evidence="2 3">185</strain>
    </source>
</reference>
<name>A0A6G8S0W8_9GAMM</name>